<dbReference type="Proteomes" id="UP001596263">
    <property type="component" value="Unassembled WGS sequence"/>
</dbReference>
<accession>A0ABW0CI14</accession>
<evidence type="ECO:0000256" key="1">
    <source>
        <dbReference type="SAM" id="SignalP"/>
    </source>
</evidence>
<sequence>MSTTLKRAVGPALAAGLVVTALASPAAAQTPGSTAFRLFGTAFLNARAGVANQMTASVVGGRLIFEDMTGVAVGPGCRRLTATSADCGVATTVGGLAIQMGDGIDTYQGLVGMRTVVEGGPGADTVETGAGNDTIGVSGDMTVDTVVSCGGGSDVVFRDPGDLFLNPATCERRIP</sequence>
<dbReference type="SUPFAM" id="SSF51120">
    <property type="entry name" value="beta-Roll"/>
    <property type="match status" value="1"/>
</dbReference>
<organism evidence="2 3">
    <name type="scientific">Streptomyces coerulescens</name>
    <dbReference type="NCBI Taxonomy" id="29304"/>
    <lineage>
        <taxon>Bacteria</taxon>
        <taxon>Bacillati</taxon>
        <taxon>Actinomycetota</taxon>
        <taxon>Actinomycetes</taxon>
        <taxon>Kitasatosporales</taxon>
        <taxon>Streptomycetaceae</taxon>
        <taxon>Streptomyces</taxon>
    </lineage>
</organism>
<dbReference type="RefSeq" id="WP_380853479.1">
    <property type="nucleotide sequence ID" value="NZ_JBHSKM010000008.1"/>
</dbReference>
<reference evidence="3" key="1">
    <citation type="journal article" date="2019" name="Int. J. Syst. Evol. Microbiol.">
        <title>The Global Catalogue of Microorganisms (GCM) 10K type strain sequencing project: providing services to taxonomists for standard genome sequencing and annotation.</title>
        <authorList>
            <consortium name="The Broad Institute Genomics Platform"/>
            <consortium name="The Broad Institute Genome Sequencing Center for Infectious Disease"/>
            <person name="Wu L."/>
            <person name="Ma J."/>
        </authorList>
    </citation>
    <scope>NUCLEOTIDE SEQUENCE [LARGE SCALE GENOMIC DNA]</scope>
    <source>
        <strain evidence="3">KCTC 42586</strain>
    </source>
</reference>
<keyword evidence="3" id="KW-1185">Reference proteome</keyword>
<comment type="caution">
    <text evidence="2">The sequence shown here is derived from an EMBL/GenBank/DDBJ whole genome shotgun (WGS) entry which is preliminary data.</text>
</comment>
<protein>
    <submittedName>
        <fullName evidence="2">Uncharacterized protein</fullName>
    </submittedName>
</protein>
<evidence type="ECO:0000313" key="3">
    <source>
        <dbReference type="Proteomes" id="UP001596263"/>
    </source>
</evidence>
<dbReference type="InterPro" id="IPR011049">
    <property type="entry name" value="Serralysin-like_metalloprot_C"/>
</dbReference>
<feature type="chain" id="PRO_5046006614" evidence="1">
    <location>
        <begin position="29"/>
        <end position="175"/>
    </location>
</feature>
<feature type="signal peptide" evidence="1">
    <location>
        <begin position="1"/>
        <end position="28"/>
    </location>
</feature>
<name>A0ABW0CI14_STRCD</name>
<keyword evidence="1" id="KW-0732">Signal</keyword>
<evidence type="ECO:0000313" key="2">
    <source>
        <dbReference type="EMBL" id="MFC5215499.1"/>
    </source>
</evidence>
<gene>
    <name evidence="2" type="ORF">ACFPQ9_16785</name>
</gene>
<proteinExistence type="predicted"/>
<dbReference type="EMBL" id="JBHSKM010000008">
    <property type="protein sequence ID" value="MFC5215499.1"/>
    <property type="molecule type" value="Genomic_DNA"/>
</dbReference>